<feature type="compositionally biased region" description="Low complexity" evidence="1">
    <location>
        <begin position="23"/>
        <end position="32"/>
    </location>
</feature>
<feature type="region of interest" description="Disordered" evidence="1">
    <location>
        <begin position="23"/>
        <end position="43"/>
    </location>
</feature>
<evidence type="ECO:0000313" key="2">
    <source>
        <dbReference type="EMBL" id="TXS89883.1"/>
    </source>
</evidence>
<gene>
    <name evidence="2" type="ORF">FV139_19345</name>
</gene>
<organism evidence="2 3">
    <name type="scientific">Parahaliea maris</name>
    <dbReference type="NCBI Taxonomy" id="2716870"/>
    <lineage>
        <taxon>Bacteria</taxon>
        <taxon>Pseudomonadati</taxon>
        <taxon>Pseudomonadota</taxon>
        <taxon>Gammaproteobacteria</taxon>
        <taxon>Cellvibrionales</taxon>
        <taxon>Halieaceae</taxon>
        <taxon>Parahaliea</taxon>
    </lineage>
</organism>
<evidence type="ECO:0000313" key="3">
    <source>
        <dbReference type="Proteomes" id="UP000321039"/>
    </source>
</evidence>
<dbReference type="RefSeq" id="WP_148070132.1">
    <property type="nucleotide sequence ID" value="NZ_VRZA01000009.1"/>
</dbReference>
<reference evidence="2 3" key="1">
    <citation type="submission" date="2019-08" db="EMBL/GenBank/DDBJ databases">
        <title>Parahaliea maris sp. nov., isolated from the surface seawater.</title>
        <authorList>
            <person name="Liu Y."/>
        </authorList>
    </citation>
    <scope>NUCLEOTIDE SEQUENCE [LARGE SCALE GENOMIC DNA]</scope>
    <source>
        <strain evidence="2 3">HSLHS9</strain>
    </source>
</reference>
<dbReference type="EMBL" id="VRZA01000009">
    <property type="protein sequence ID" value="TXS89883.1"/>
    <property type="molecule type" value="Genomic_DNA"/>
</dbReference>
<sequence>MDLSKLLLLGTLTSSVLLGACSDSSDSSPNNGDGDGDGGGPALVEVRSNPPSDYARVDRMGQPGVATALLRGGGQPIRDGVPVINDADNERDSFNQGDPSGDADFAGGFVDTLIFVNNALADDLDSLGLSRCATGLPGEIDSADDIGACINVAAPVVIPDVVTLDTSAPSSWPNGRHPDDPVIDRVLAAVLLDLGVHPLDLFADLPLNPPGNDARADDVSPANFPYLRDPIPMP</sequence>
<evidence type="ECO:0000256" key="1">
    <source>
        <dbReference type="SAM" id="MobiDB-lite"/>
    </source>
</evidence>
<proteinExistence type="predicted"/>
<accession>A0A5C8ZN13</accession>
<dbReference type="PROSITE" id="PS51257">
    <property type="entry name" value="PROKAR_LIPOPROTEIN"/>
    <property type="match status" value="1"/>
</dbReference>
<protein>
    <submittedName>
        <fullName evidence="2">DUF4331 domain-containing protein</fullName>
    </submittedName>
</protein>
<dbReference type="AlphaFoldDB" id="A0A5C8ZN13"/>
<comment type="caution">
    <text evidence="2">The sequence shown here is derived from an EMBL/GenBank/DDBJ whole genome shotgun (WGS) entry which is preliminary data.</text>
</comment>
<name>A0A5C8ZN13_9GAMM</name>
<keyword evidence="3" id="KW-1185">Reference proteome</keyword>
<dbReference type="Proteomes" id="UP000321039">
    <property type="component" value="Unassembled WGS sequence"/>
</dbReference>